<dbReference type="EMBL" id="CP058560">
    <property type="protein sequence ID" value="QUH23723.1"/>
    <property type="molecule type" value="Genomic_DNA"/>
</dbReference>
<dbReference type="RefSeq" id="WP_211532679.1">
    <property type="nucleotide sequence ID" value="NZ_CP058560.1"/>
</dbReference>
<dbReference type="PANTHER" id="PTHR31272">
    <property type="entry name" value="CYTOCHROME C-TYPE BIOGENESIS PROTEIN HI_1454-RELATED"/>
    <property type="match status" value="1"/>
</dbReference>
<feature type="transmembrane region" description="Helical" evidence="6">
    <location>
        <begin position="184"/>
        <end position="203"/>
    </location>
</feature>
<feature type="transmembrane region" description="Helical" evidence="6">
    <location>
        <begin position="41"/>
        <end position="65"/>
    </location>
</feature>
<dbReference type="PANTHER" id="PTHR31272:SF9">
    <property type="entry name" value="BLL1027 PROTEIN"/>
    <property type="match status" value="1"/>
</dbReference>
<accession>A0A8T8K9E1</accession>
<evidence type="ECO:0000256" key="3">
    <source>
        <dbReference type="ARBA" id="ARBA00022692"/>
    </source>
</evidence>
<dbReference type="AlphaFoldDB" id="A0A8T8K9E1"/>
<evidence type="ECO:0000256" key="1">
    <source>
        <dbReference type="ARBA" id="ARBA00004141"/>
    </source>
</evidence>
<dbReference type="InterPro" id="IPR051790">
    <property type="entry name" value="Cytochrome_c-biogenesis_DsbD"/>
</dbReference>
<dbReference type="GO" id="GO:0017004">
    <property type="term" value="P:cytochrome complex assembly"/>
    <property type="evidence" value="ECO:0007669"/>
    <property type="project" value="InterPro"/>
</dbReference>
<evidence type="ECO:0000256" key="5">
    <source>
        <dbReference type="ARBA" id="ARBA00023136"/>
    </source>
</evidence>
<feature type="transmembrane region" description="Helical" evidence="6">
    <location>
        <begin position="71"/>
        <end position="91"/>
    </location>
</feature>
<protein>
    <submittedName>
        <fullName evidence="8">Cytochrome c biogenesis protein CcdA</fullName>
    </submittedName>
</protein>
<evidence type="ECO:0000313" key="8">
    <source>
        <dbReference type="EMBL" id="QUH23723.1"/>
    </source>
</evidence>
<dbReference type="OrthoDB" id="115386at2157"/>
<feature type="transmembrane region" description="Helical" evidence="6">
    <location>
        <begin position="151"/>
        <end position="172"/>
    </location>
</feature>
<dbReference type="GeneID" id="64820717"/>
<comment type="similarity">
    <text evidence="2">Belongs to the DsbD family.</text>
</comment>
<name>A0A8T8K9E1_9EURY</name>
<keyword evidence="5 6" id="KW-0472">Membrane</keyword>
<evidence type="ECO:0000313" key="9">
    <source>
        <dbReference type="Proteomes" id="UP000681041"/>
    </source>
</evidence>
<comment type="subcellular location">
    <subcellularLocation>
        <location evidence="1">Membrane</location>
        <topology evidence="1">Multi-pass membrane protein</topology>
    </subcellularLocation>
</comment>
<dbReference type="KEGG" id="meme:HYG87_08090"/>
<organism evidence="8 9">
    <name type="scientific">Methanobacterium alkalithermotolerans</name>
    <dbReference type="NCBI Taxonomy" id="2731220"/>
    <lineage>
        <taxon>Archaea</taxon>
        <taxon>Methanobacteriati</taxon>
        <taxon>Methanobacteriota</taxon>
        <taxon>Methanomada group</taxon>
        <taxon>Methanobacteria</taxon>
        <taxon>Methanobacteriales</taxon>
        <taxon>Methanobacteriaceae</taxon>
        <taxon>Methanobacterium</taxon>
    </lineage>
</organism>
<dbReference type="Pfam" id="PF02683">
    <property type="entry name" value="DsbD_TM"/>
    <property type="match status" value="1"/>
</dbReference>
<feature type="transmembrane region" description="Helical" evidence="6">
    <location>
        <begin position="6"/>
        <end position="29"/>
    </location>
</feature>
<gene>
    <name evidence="8" type="ORF">HYG87_08090</name>
</gene>
<keyword evidence="9" id="KW-1185">Reference proteome</keyword>
<keyword evidence="4 6" id="KW-1133">Transmembrane helix</keyword>
<proteinExistence type="inferred from homology"/>
<dbReference type="GO" id="GO:0016020">
    <property type="term" value="C:membrane"/>
    <property type="evidence" value="ECO:0007669"/>
    <property type="project" value="UniProtKB-SubCell"/>
</dbReference>
<dbReference type="InterPro" id="IPR003834">
    <property type="entry name" value="Cyt_c_assmbl_TM_dom"/>
</dbReference>
<evidence type="ECO:0000259" key="7">
    <source>
        <dbReference type="Pfam" id="PF02683"/>
    </source>
</evidence>
<dbReference type="Proteomes" id="UP000681041">
    <property type="component" value="Chromosome"/>
</dbReference>
<feature type="transmembrane region" description="Helical" evidence="6">
    <location>
        <begin position="112"/>
        <end position="139"/>
    </location>
</feature>
<evidence type="ECO:0000256" key="6">
    <source>
        <dbReference type="SAM" id="Phobius"/>
    </source>
</evidence>
<evidence type="ECO:0000256" key="4">
    <source>
        <dbReference type="ARBA" id="ARBA00022989"/>
    </source>
</evidence>
<keyword evidence="3 6" id="KW-0812">Transmembrane</keyword>
<evidence type="ECO:0000256" key="2">
    <source>
        <dbReference type="ARBA" id="ARBA00006143"/>
    </source>
</evidence>
<reference evidence="8" key="1">
    <citation type="submission" date="2020-07" db="EMBL/GenBank/DDBJ databases">
        <title>Methanobacterium. sp. MethCan genome.</title>
        <authorList>
            <person name="Postec A."/>
            <person name="Quemeneur M."/>
        </authorList>
    </citation>
    <scope>NUCLEOTIDE SEQUENCE</scope>
    <source>
        <strain evidence="8">MethCAN</strain>
    </source>
</reference>
<feature type="domain" description="Cytochrome C biogenesis protein transmembrane" evidence="7">
    <location>
        <begin position="8"/>
        <end position="200"/>
    </location>
</feature>
<sequence length="204" mass="22219">MEIAPLISFLAGMASVASPCVLPVIPLLAGYVLTRNKKLEILFFVLGLSTIFLAVITLTLIFTAAVNYYLYYIRIIAALILIVMGVLFLSGKNVFNLSVNVSQNSKKGIFGSFIWGVIVSLAWASCYTPYLISLIAFSVSTGDTFFTALNLLSYVSGFFITLLSLGTLISFINITKLANYSRPIGLISGLLIISTGMYLLWLII</sequence>